<evidence type="ECO:0000256" key="3">
    <source>
        <dbReference type="ARBA" id="ARBA00023172"/>
    </source>
</evidence>
<dbReference type="PROSITE" id="PS51898">
    <property type="entry name" value="TYR_RECOMBINASE"/>
    <property type="match status" value="1"/>
</dbReference>
<dbReference type="PROSITE" id="PS51900">
    <property type="entry name" value="CB"/>
    <property type="match status" value="1"/>
</dbReference>
<keyword evidence="8" id="KW-1185">Reference proteome</keyword>
<feature type="domain" description="Core-binding (CB)" evidence="6">
    <location>
        <begin position="66"/>
        <end position="151"/>
    </location>
</feature>
<dbReference type="AlphaFoldDB" id="A0A1E7RC96"/>
<dbReference type="InterPro" id="IPR002104">
    <property type="entry name" value="Integrase_catalytic"/>
</dbReference>
<dbReference type="InterPro" id="IPR013762">
    <property type="entry name" value="Integrase-like_cat_sf"/>
</dbReference>
<proteinExistence type="predicted"/>
<protein>
    <submittedName>
        <fullName evidence="7">Integrase</fullName>
    </submittedName>
</protein>
<reference evidence="7 8" key="1">
    <citation type="submission" date="2016-09" db="EMBL/GenBank/DDBJ databases">
        <authorList>
            <person name="Capua I."/>
            <person name="De Benedictis P."/>
            <person name="Joannis T."/>
            <person name="Lombin L.H."/>
            <person name="Cattoli G."/>
        </authorList>
    </citation>
    <scope>NUCLEOTIDE SEQUENCE [LARGE SCALE GENOMIC DNA]</scope>
    <source>
        <strain evidence="7 8">ANC 4671</strain>
    </source>
</reference>
<dbReference type="Pfam" id="PF12167">
    <property type="entry name" value="Arm-DNA-bind_2"/>
    <property type="match status" value="1"/>
</dbReference>
<dbReference type="InterPro" id="IPR050090">
    <property type="entry name" value="Tyrosine_recombinase_XerCD"/>
</dbReference>
<dbReference type="Gene3D" id="1.10.443.10">
    <property type="entry name" value="Intergrase catalytic core"/>
    <property type="match status" value="1"/>
</dbReference>
<sequence>MSAGLEIRGNSLRIWINDGSRIMKETLAWKKTPENIEKAEKLAKLIQLELEMGTFDLIRHFPNSKYVEKNSISYYANIWKLNTEKEVSPSTFYSYRFQVDLHVLPRWGKIHPKDIDTTEIKNWIRKLKQKLQPKTIREIVTRLSQIHAVWRNEHRITYNPFVNISIQQEETPEPDPFSKAEINQLLNTTAYTDIANLLPCLLWTGLSISEQLALAWEDIDLHNGTVLIQRGWVRNNYRVTKTRRRKRQIKLLQPAIQALKLQYQLTGQYKAQIINVMQRDNHTFKKEKVRFVWINHETMYHYKYSELRYRWNQHLKKSKVRHRGINQGRHTFASQLLSSGQVPPEWIADQLGHTDTTMIYKHYGKIIAEDAPDYISKINSYIDK</sequence>
<organism evidence="7 8">
    <name type="scientific">Acinetobacter qingfengensis</name>
    <dbReference type="NCBI Taxonomy" id="1262585"/>
    <lineage>
        <taxon>Bacteria</taxon>
        <taxon>Pseudomonadati</taxon>
        <taxon>Pseudomonadota</taxon>
        <taxon>Gammaproteobacteria</taxon>
        <taxon>Moraxellales</taxon>
        <taxon>Moraxellaceae</taxon>
        <taxon>Acinetobacter</taxon>
    </lineage>
</organism>
<dbReference type="GO" id="GO:0003677">
    <property type="term" value="F:DNA binding"/>
    <property type="evidence" value="ECO:0007669"/>
    <property type="project" value="UniProtKB-UniRule"/>
</dbReference>
<dbReference type="Pfam" id="PF00589">
    <property type="entry name" value="Phage_integrase"/>
    <property type="match status" value="1"/>
</dbReference>
<dbReference type="Proteomes" id="UP000185895">
    <property type="component" value="Unassembled WGS sequence"/>
</dbReference>
<dbReference type="PANTHER" id="PTHR30349">
    <property type="entry name" value="PHAGE INTEGRASE-RELATED"/>
    <property type="match status" value="1"/>
</dbReference>
<evidence type="ECO:0000313" key="7">
    <source>
        <dbReference type="EMBL" id="OEY96951.1"/>
    </source>
</evidence>
<evidence type="ECO:0000256" key="1">
    <source>
        <dbReference type="ARBA" id="ARBA00022908"/>
    </source>
</evidence>
<evidence type="ECO:0000313" key="8">
    <source>
        <dbReference type="Proteomes" id="UP000185895"/>
    </source>
</evidence>
<dbReference type="STRING" id="1262585.BJI46_11765"/>
<evidence type="ECO:0000256" key="2">
    <source>
        <dbReference type="ARBA" id="ARBA00023125"/>
    </source>
</evidence>
<dbReference type="PANTHER" id="PTHR30349:SF36">
    <property type="entry name" value="PROPHAGE INTEGRASE INTR-RELATED"/>
    <property type="match status" value="1"/>
</dbReference>
<comment type="caution">
    <text evidence="7">The sequence shown here is derived from an EMBL/GenBank/DDBJ whole genome shotgun (WGS) entry which is preliminary data.</text>
</comment>
<gene>
    <name evidence="7" type="ORF">BJI46_11765</name>
</gene>
<dbReference type="Pfam" id="PF14659">
    <property type="entry name" value="Phage_int_SAM_3"/>
    <property type="match status" value="1"/>
</dbReference>
<dbReference type="InterPro" id="IPR004107">
    <property type="entry name" value="Integrase_SAM-like_N"/>
</dbReference>
<keyword evidence="1" id="KW-0229">DNA integration</keyword>
<evidence type="ECO:0000259" key="5">
    <source>
        <dbReference type="PROSITE" id="PS51898"/>
    </source>
</evidence>
<dbReference type="InterPro" id="IPR044068">
    <property type="entry name" value="CB"/>
</dbReference>
<dbReference type="GO" id="GO:0006310">
    <property type="term" value="P:DNA recombination"/>
    <property type="evidence" value="ECO:0007669"/>
    <property type="project" value="UniProtKB-KW"/>
</dbReference>
<keyword evidence="2 4" id="KW-0238">DNA-binding</keyword>
<dbReference type="InterPro" id="IPR022000">
    <property type="entry name" value="Min27-like_integrase_DNA_bind"/>
</dbReference>
<dbReference type="InterPro" id="IPR010998">
    <property type="entry name" value="Integrase_recombinase_N"/>
</dbReference>
<evidence type="ECO:0000259" key="6">
    <source>
        <dbReference type="PROSITE" id="PS51900"/>
    </source>
</evidence>
<dbReference type="Gene3D" id="1.10.150.130">
    <property type="match status" value="1"/>
</dbReference>
<feature type="domain" description="Tyr recombinase" evidence="5">
    <location>
        <begin position="172"/>
        <end position="376"/>
    </location>
</feature>
<dbReference type="GO" id="GO:0015074">
    <property type="term" value="P:DNA integration"/>
    <property type="evidence" value="ECO:0007669"/>
    <property type="project" value="UniProtKB-KW"/>
</dbReference>
<dbReference type="OrthoDB" id="5391994at2"/>
<accession>A0A1E7RC96</accession>
<dbReference type="EMBL" id="MKKK01000017">
    <property type="protein sequence ID" value="OEY96951.1"/>
    <property type="molecule type" value="Genomic_DNA"/>
</dbReference>
<evidence type="ECO:0000256" key="4">
    <source>
        <dbReference type="PROSITE-ProRule" id="PRU01248"/>
    </source>
</evidence>
<dbReference type="CDD" id="cd01189">
    <property type="entry name" value="INT_ICEBs1_C_like"/>
    <property type="match status" value="1"/>
</dbReference>
<dbReference type="RefSeq" id="WP_070069651.1">
    <property type="nucleotide sequence ID" value="NZ_MKKK01000017.1"/>
</dbReference>
<keyword evidence="3" id="KW-0233">DNA recombination</keyword>
<name>A0A1E7RC96_9GAMM</name>
<dbReference type="SUPFAM" id="SSF56349">
    <property type="entry name" value="DNA breaking-rejoining enzymes"/>
    <property type="match status" value="1"/>
</dbReference>
<dbReference type="InterPro" id="IPR011010">
    <property type="entry name" value="DNA_brk_join_enz"/>
</dbReference>